<comment type="pathway">
    <text evidence="2 17">Amino-acid biosynthesis; L-arginine biosynthesis; carbamoyl phosphate from bicarbonate: step 1/1.</text>
</comment>
<keyword evidence="10 17" id="KW-0067">ATP-binding</keyword>
<feature type="binding site" evidence="17">
    <location>
        <position position="288"/>
    </location>
    <ligand>
        <name>Mn(2+)</name>
        <dbReference type="ChEBI" id="CHEBI:29035"/>
        <label>2</label>
    </ligand>
</feature>
<keyword evidence="5 17" id="KW-0436">Ligase</keyword>
<dbReference type="HAMAP" id="MF_01210_B">
    <property type="entry name" value="CPSase_L_chain_B"/>
    <property type="match status" value="1"/>
</dbReference>
<evidence type="ECO:0000256" key="12">
    <source>
        <dbReference type="ARBA" id="ARBA00022975"/>
    </source>
</evidence>
<feature type="binding site" evidence="17">
    <location>
        <position position="288"/>
    </location>
    <ligand>
        <name>Mn(2+)</name>
        <dbReference type="ChEBI" id="CHEBI:29035"/>
        <label>1</label>
    </ligand>
</feature>
<dbReference type="SMART" id="SM00851">
    <property type="entry name" value="MGS"/>
    <property type="match status" value="1"/>
</dbReference>
<dbReference type="InterPro" id="IPR058047">
    <property type="entry name" value="CPSase_preATP-grasp"/>
</dbReference>
<comment type="cofactor">
    <cofactor evidence="1">
        <name>Mn(2+)</name>
        <dbReference type="ChEBI" id="CHEBI:29035"/>
    </cofactor>
</comment>
<evidence type="ECO:0000256" key="9">
    <source>
        <dbReference type="ARBA" id="ARBA00022741"/>
    </source>
</evidence>
<dbReference type="PANTHER" id="PTHR11405:SF53">
    <property type="entry name" value="CARBAMOYL-PHOSPHATE SYNTHASE [AMMONIA], MITOCHONDRIAL"/>
    <property type="match status" value="1"/>
</dbReference>
<evidence type="ECO:0000259" key="19">
    <source>
        <dbReference type="PROSITE" id="PS51855"/>
    </source>
</evidence>
<dbReference type="GO" id="GO:0004088">
    <property type="term" value="F:carbamoyl-phosphate synthase (glutamine-hydrolyzing) activity"/>
    <property type="evidence" value="ECO:0007669"/>
    <property type="project" value="UniProtKB-UniRule"/>
</dbReference>
<dbReference type="PROSITE" id="PS50975">
    <property type="entry name" value="ATP_GRASP"/>
    <property type="match status" value="2"/>
</dbReference>
<dbReference type="GO" id="GO:0044205">
    <property type="term" value="P:'de novo' UMP biosynthetic process"/>
    <property type="evidence" value="ECO:0007669"/>
    <property type="project" value="UniProtKB-UniRule"/>
</dbReference>
<dbReference type="Gene3D" id="3.40.50.1380">
    <property type="entry name" value="Methylglyoxal synthase-like domain"/>
    <property type="match status" value="1"/>
</dbReference>
<feature type="binding site" evidence="17">
    <location>
        <position position="697"/>
    </location>
    <ligand>
        <name>ATP</name>
        <dbReference type="ChEBI" id="CHEBI:30616"/>
        <label>2</label>
    </ligand>
</feature>
<dbReference type="GO" id="GO:0005524">
    <property type="term" value="F:ATP binding"/>
    <property type="evidence" value="ECO:0007669"/>
    <property type="project" value="UniProtKB-UniRule"/>
</dbReference>
<evidence type="ECO:0000256" key="17">
    <source>
        <dbReference type="HAMAP-Rule" id="MF_01210"/>
    </source>
</evidence>
<keyword evidence="9 17" id="KW-0547">Nucleotide-binding</keyword>
<evidence type="ECO:0000256" key="13">
    <source>
        <dbReference type="ARBA" id="ARBA00023211"/>
    </source>
</evidence>
<feature type="binding site" evidence="17">
    <location>
        <position position="233"/>
    </location>
    <ligand>
        <name>ATP</name>
        <dbReference type="ChEBI" id="CHEBI:30616"/>
        <label>1</label>
    </ligand>
</feature>
<feature type="region of interest" description="Allosteric domain" evidence="17">
    <location>
        <begin position="920"/>
        <end position="1048"/>
    </location>
</feature>
<feature type="binding site" evidence="17">
    <location>
        <position position="231"/>
    </location>
    <ligand>
        <name>ATP</name>
        <dbReference type="ChEBI" id="CHEBI:30616"/>
        <label>1</label>
    </ligand>
</feature>
<dbReference type="InterPro" id="IPR006275">
    <property type="entry name" value="CPSase_lsu"/>
</dbReference>
<dbReference type="Gene3D" id="3.40.50.20">
    <property type="match status" value="2"/>
</dbReference>
<feature type="binding site" evidence="17">
    <location>
        <position position="768"/>
    </location>
    <ligand>
        <name>ATP</name>
        <dbReference type="ChEBI" id="CHEBI:30616"/>
        <label>2</label>
    </ligand>
</feature>
<dbReference type="SUPFAM" id="SSF52335">
    <property type="entry name" value="Methylglyoxal synthase-like"/>
    <property type="match status" value="1"/>
</dbReference>
<sequence length="1048" mass="114638">MVIGSGPIIIGQAAEFDYSGTQACLALKELGYEVVLVNSNPATIMTDKEIADQVYLEPITLEFVSQILRKEHPDAILPTLGGQQGLNMAMELSDSGILKELQIELLGTKLSAIDQAEDREQFKDLMEKLGEPVPASGIAYTVDEAVDFATKTGYPVIVRPAFTMGGTGGGIAETEAELKTIAENGLSLSPVTQVLIEQSIAGYKEIEFEVMRDAADNAMVVCNMENFDPVGIHTGDSIVYAPVQTLADREVQMLRDAALKIIRALKIEGGCNVQLALDPNSFNYYIIEVNPRVSRSSALASKATGYPIAKMAAKIAVGLHLDEIKNPVTGTTYAEFEPALDYVVCKIPRWPFDKFTKADRRLGTQMKATGEVMAIGRNIEEATLKAVRSLEIGVNYIDEPALTQVDDDTLSDKLIHAQDDRLFYLAEAIRRGHTIEDLAEITKINVFFLDKLLHIIEIENDLKAHYDDLDVLTTAKRNGFGDQTIADFWGETIDDIRNYRKAHNVLPVYKMVDTCAGEFESTTPYYYGTYEYENESIVTKKPSVLVLGSGPIRIGQGVEFDYATVHSVKAIQKAGYEAIIMNSNPETVSTDFSISDKLYFEPLTIEDVMNVIDLEQPQGVIVQFGGQTAINLAAPLADHGVKILGTSVVDVDRAEDRDEFDKVIKQLQIPQPAGDTASDEDTALKIADKLGYPVLVRPSYVLGGRAMEIVKKRADLDYYMHNAVKVSHDHPVLIDSYLVGKECEVDAICDGQTVVIPGIMEHIERAGVHSGDSMAVYPPQSLSADVQAQIVKYTEQLAIALNCVGMMNIQFVIHDEQVYVIEVNPRASRTVPFLSKVTGIPMAQVATRVILGQSLADQGYETGLVTPGPLVHVKAPVFSFSKLNRVDSLLGPEMKSTGEVMGSDTTMSKALYKAFEAAKLHVPNHGNILITVRDDDKPEALTLAKRFYNLGYQLLATSGTASYLTKHDLPVTVVDKIDSGENDLLHQMEAGHIQVVINTVSDEEHAADDGTLIRNSSIAHNIPLFTALDTVAAILQVLESQSFVTQAL</sequence>
<feature type="binding site" evidence="17">
    <location>
        <position position="119"/>
    </location>
    <ligand>
        <name>ATP</name>
        <dbReference type="ChEBI" id="CHEBI:30616"/>
        <label>1</label>
    </ligand>
</feature>
<feature type="binding site" evidence="17">
    <location>
        <position position="274"/>
    </location>
    <ligand>
        <name>ATP</name>
        <dbReference type="ChEBI" id="CHEBI:30616"/>
        <label>1</label>
    </ligand>
</feature>
<dbReference type="InterPro" id="IPR011761">
    <property type="entry name" value="ATP-grasp"/>
</dbReference>
<evidence type="ECO:0000313" key="21">
    <source>
        <dbReference type="Proteomes" id="UP000050920"/>
    </source>
</evidence>
<evidence type="ECO:0000256" key="16">
    <source>
        <dbReference type="ARBA" id="ARBA00060037"/>
    </source>
</evidence>
<evidence type="ECO:0000313" key="20">
    <source>
        <dbReference type="EMBL" id="KRO27265.1"/>
    </source>
</evidence>
<feature type="domain" description="ATP-grasp" evidence="18">
    <location>
        <begin position="661"/>
        <end position="851"/>
    </location>
</feature>
<dbReference type="InterPro" id="IPR016185">
    <property type="entry name" value="PreATP-grasp_dom_sf"/>
</dbReference>
<evidence type="ECO:0000256" key="6">
    <source>
        <dbReference type="ARBA" id="ARBA00022605"/>
    </source>
</evidence>
<dbReference type="InterPro" id="IPR005479">
    <property type="entry name" value="CPAse_ATP-bd"/>
</dbReference>
<keyword evidence="12 17" id="KW-0665">Pyrimidine biosynthesis</keyword>
<dbReference type="Pfam" id="PF02787">
    <property type="entry name" value="CPSase_L_D3"/>
    <property type="match status" value="1"/>
</dbReference>
<dbReference type="FunFam" id="3.30.470.20:FF:000001">
    <property type="entry name" value="Carbamoyl-phosphate synthase large chain"/>
    <property type="match status" value="1"/>
</dbReference>
<feature type="binding site" evidence="17">
    <location>
        <position position="769"/>
    </location>
    <ligand>
        <name>ATP</name>
        <dbReference type="ChEBI" id="CHEBI:30616"/>
        <label>2</label>
    </ligand>
</feature>
<keyword evidence="13" id="KW-0464">Manganese</keyword>
<feature type="binding site" evidence="17">
    <location>
        <position position="205"/>
    </location>
    <ligand>
        <name>ATP</name>
        <dbReference type="ChEBI" id="CHEBI:30616"/>
        <label>1</label>
    </ligand>
</feature>
<feature type="binding site" evidence="17">
    <location>
        <position position="288"/>
    </location>
    <ligand>
        <name>Mg(2+)</name>
        <dbReference type="ChEBI" id="CHEBI:18420"/>
        <label>1</label>
    </ligand>
</feature>
<dbReference type="EC" id="6.3.5.5" evidence="17"/>
<protein>
    <recommendedName>
        <fullName evidence="17">Carbamoyl phosphate synthase large chain</fullName>
        <ecNumber evidence="17">6.3.4.16</ecNumber>
        <ecNumber evidence="17">6.3.5.5</ecNumber>
    </recommendedName>
    <alternativeName>
        <fullName evidence="17">Carbamoyl phosphate synthetase ammonia chain</fullName>
    </alternativeName>
</protein>
<dbReference type="SUPFAM" id="SSF48108">
    <property type="entry name" value="Carbamoyl phosphate synthetase, large subunit connection domain"/>
    <property type="match status" value="1"/>
</dbReference>
<feature type="binding site" evidence="17">
    <location>
        <position position="822"/>
    </location>
    <ligand>
        <name>Mg(2+)</name>
        <dbReference type="ChEBI" id="CHEBI:18420"/>
        <label>4</label>
    </ligand>
</feature>
<dbReference type="InterPro" id="IPR011607">
    <property type="entry name" value="MGS-like_dom"/>
</dbReference>
<evidence type="ECO:0000256" key="8">
    <source>
        <dbReference type="ARBA" id="ARBA00022737"/>
    </source>
</evidence>
<dbReference type="SUPFAM" id="SSF52440">
    <property type="entry name" value="PreATP-grasp domain"/>
    <property type="match status" value="2"/>
</dbReference>
<proteinExistence type="inferred from homology"/>
<dbReference type="InterPro" id="IPR005483">
    <property type="entry name" value="CPSase_dom"/>
</dbReference>
<evidence type="ECO:0000256" key="2">
    <source>
        <dbReference type="ARBA" id="ARBA00005077"/>
    </source>
</evidence>
<evidence type="ECO:0000256" key="4">
    <source>
        <dbReference type="ARBA" id="ARBA00022571"/>
    </source>
</evidence>
<feature type="binding site" evidence="17">
    <location>
        <position position="824"/>
    </location>
    <ligand>
        <name>Mn(2+)</name>
        <dbReference type="ChEBI" id="CHEBI:29035"/>
        <label>4</label>
    </ligand>
</feature>
<feature type="binding site" evidence="17">
    <location>
        <position position="822"/>
    </location>
    <ligand>
        <name>Mn(2+)</name>
        <dbReference type="ChEBI" id="CHEBI:29035"/>
        <label>4</label>
    </ligand>
</feature>
<dbReference type="Gene3D" id="1.10.1030.10">
    <property type="entry name" value="Carbamoyl-phosphate synthetase, large subunit oligomerisation domain"/>
    <property type="match status" value="1"/>
</dbReference>
<evidence type="ECO:0000256" key="5">
    <source>
        <dbReference type="ARBA" id="ARBA00022598"/>
    </source>
</evidence>
<dbReference type="SMART" id="SM01096">
    <property type="entry name" value="CPSase_L_D3"/>
    <property type="match status" value="1"/>
</dbReference>
<feature type="binding site" evidence="17">
    <location>
        <position position="274"/>
    </location>
    <ligand>
        <name>Mn(2+)</name>
        <dbReference type="ChEBI" id="CHEBI:29035"/>
        <label>1</label>
    </ligand>
</feature>
<dbReference type="PRINTS" id="PR00098">
    <property type="entry name" value="CPSASE"/>
</dbReference>
<feature type="binding site" evidence="17">
    <location>
        <position position="810"/>
    </location>
    <ligand>
        <name>Mg(2+)</name>
        <dbReference type="ChEBI" id="CHEBI:18420"/>
        <label>3</label>
    </ligand>
</feature>
<dbReference type="PROSITE" id="PS51855">
    <property type="entry name" value="MGS"/>
    <property type="match status" value="1"/>
</dbReference>
<feature type="binding site" evidence="17">
    <location>
        <position position="166"/>
    </location>
    <ligand>
        <name>ATP</name>
        <dbReference type="ChEBI" id="CHEBI:30616"/>
        <label>1</label>
    </ligand>
</feature>
<dbReference type="InterPro" id="IPR036914">
    <property type="entry name" value="MGS-like_dom_sf"/>
</dbReference>
<dbReference type="Pfam" id="PF02142">
    <property type="entry name" value="MGS"/>
    <property type="match status" value="1"/>
</dbReference>
<feature type="binding site" evidence="17">
    <location>
        <position position="822"/>
    </location>
    <ligand>
        <name>Mn(2+)</name>
        <dbReference type="ChEBI" id="CHEBI:29035"/>
        <label>3</label>
    </ligand>
</feature>
<evidence type="ECO:0000256" key="11">
    <source>
        <dbReference type="ARBA" id="ARBA00022842"/>
    </source>
</evidence>
<dbReference type="Pfam" id="PF25596">
    <property type="entry name" value="CPSase_L_D1"/>
    <property type="match status" value="2"/>
</dbReference>
<feature type="binding site" evidence="17">
    <location>
        <position position="198"/>
    </location>
    <ligand>
        <name>ATP</name>
        <dbReference type="ChEBI" id="CHEBI:30616"/>
        <label>1</label>
    </ligand>
</feature>
<dbReference type="FunFam" id="1.10.1030.10:FF:000002">
    <property type="entry name" value="Carbamoyl-phosphate synthase large chain"/>
    <property type="match status" value="1"/>
</dbReference>
<feature type="binding site" evidence="17">
    <location>
        <position position="736"/>
    </location>
    <ligand>
        <name>ATP</name>
        <dbReference type="ChEBI" id="CHEBI:30616"/>
        <label>2</label>
    </ligand>
</feature>
<dbReference type="InterPro" id="IPR036897">
    <property type="entry name" value="CarbamoylP_synth_lsu_oligo_sf"/>
</dbReference>
<feature type="binding site" evidence="17">
    <location>
        <position position="810"/>
    </location>
    <ligand>
        <name>Mn(2+)</name>
        <dbReference type="ChEBI" id="CHEBI:29035"/>
        <label>3</label>
    </ligand>
</feature>
<dbReference type="InterPro" id="IPR005480">
    <property type="entry name" value="CPSase_lsu_oligo"/>
</dbReference>
<dbReference type="InterPro" id="IPR033937">
    <property type="entry name" value="MGS_CPS_CarB"/>
</dbReference>
<feature type="binding site" evidence="17">
    <location>
        <position position="290"/>
    </location>
    <ligand>
        <name>Mn(2+)</name>
        <dbReference type="ChEBI" id="CHEBI:29035"/>
        <label>2</label>
    </ligand>
</feature>
<dbReference type="Pfam" id="PF02786">
    <property type="entry name" value="CPSase_L_D2"/>
    <property type="match status" value="2"/>
</dbReference>
<feature type="binding site" evidence="17">
    <location>
        <position position="274"/>
    </location>
    <ligand>
        <name>Mg(2+)</name>
        <dbReference type="ChEBI" id="CHEBI:18420"/>
        <label>1</label>
    </ligand>
</feature>
<gene>
    <name evidence="17" type="primary">carB</name>
    <name evidence="20" type="ORF">DY78_GL000239</name>
</gene>
<feature type="binding site" evidence="17">
    <location>
        <position position="824"/>
    </location>
    <ligand>
        <name>Mg(2+)</name>
        <dbReference type="ChEBI" id="CHEBI:18420"/>
        <label>4</label>
    </ligand>
</feature>
<comment type="catalytic activity">
    <reaction evidence="15 17">
        <text>hydrogencarbonate + L-glutamine + 2 ATP + H2O = carbamoyl phosphate + L-glutamate + 2 ADP + phosphate + 2 H(+)</text>
        <dbReference type="Rhea" id="RHEA:18633"/>
        <dbReference type="ChEBI" id="CHEBI:15377"/>
        <dbReference type="ChEBI" id="CHEBI:15378"/>
        <dbReference type="ChEBI" id="CHEBI:17544"/>
        <dbReference type="ChEBI" id="CHEBI:29985"/>
        <dbReference type="ChEBI" id="CHEBI:30616"/>
        <dbReference type="ChEBI" id="CHEBI:43474"/>
        <dbReference type="ChEBI" id="CHEBI:58228"/>
        <dbReference type="ChEBI" id="CHEBI:58359"/>
        <dbReference type="ChEBI" id="CHEBI:456216"/>
        <dbReference type="EC" id="6.3.5.5"/>
    </reaction>
</comment>
<feature type="binding site" evidence="17">
    <location>
        <position position="770"/>
    </location>
    <ligand>
        <name>ATP</name>
        <dbReference type="ChEBI" id="CHEBI:30616"/>
        <label>2</label>
    </ligand>
</feature>
<dbReference type="SMART" id="SM01209">
    <property type="entry name" value="GARS_A"/>
    <property type="match status" value="1"/>
</dbReference>
<feature type="binding site" evidence="17">
    <location>
        <position position="738"/>
    </location>
    <ligand>
        <name>ATP</name>
        <dbReference type="ChEBI" id="CHEBI:30616"/>
        <label>2</label>
    </ligand>
</feature>
<feature type="binding site" evidence="17">
    <location>
        <position position="822"/>
    </location>
    <ligand>
        <name>Mg(2+)</name>
        <dbReference type="ChEBI" id="CHEBI:18420"/>
        <label>3</label>
    </ligand>
</feature>
<keyword evidence="4 17" id="KW-0055">Arginine biosynthesis</keyword>
<comment type="caution">
    <text evidence="17">Lacks conserved residue(s) required for the propagation of feature annotation.</text>
</comment>
<dbReference type="AlphaFoldDB" id="A0A0R2NND3"/>
<feature type="binding site" evidence="17">
    <location>
        <position position="232"/>
    </location>
    <ligand>
        <name>ATP</name>
        <dbReference type="ChEBI" id="CHEBI:30616"/>
        <label>1</label>
    </ligand>
</feature>
<keyword evidence="11" id="KW-0460">Magnesium</keyword>
<feature type="binding site" evidence="17">
    <location>
        <position position="822"/>
    </location>
    <ligand>
        <name>ATP</name>
        <dbReference type="ChEBI" id="CHEBI:30616"/>
        <label>2</label>
    </ligand>
</feature>
<dbReference type="FunFam" id="3.30.1490.20:FF:000001">
    <property type="entry name" value="Carbamoyl-phosphate synthase large chain"/>
    <property type="match status" value="1"/>
</dbReference>
<dbReference type="EMBL" id="AYGX02000083">
    <property type="protein sequence ID" value="KRO27265.1"/>
    <property type="molecule type" value="Genomic_DNA"/>
</dbReference>
<dbReference type="GO" id="GO:0046872">
    <property type="term" value="F:metal ion binding"/>
    <property type="evidence" value="ECO:0007669"/>
    <property type="project" value="UniProtKB-KW"/>
</dbReference>
<feature type="binding site" evidence="17">
    <location>
        <position position="288"/>
    </location>
    <ligand>
        <name>ATP</name>
        <dbReference type="ChEBI" id="CHEBI:30616"/>
        <label>1</label>
    </ligand>
</feature>
<dbReference type="PROSITE" id="PS00867">
    <property type="entry name" value="CPSASE_2"/>
    <property type="match status" value="2"/>
</dbReference>
<feature type="binding site" evidence="17">
    <location>
        <position position="165"/>
    </location>
    <ligand>
        <name>ATP</name>
        <dbReference type="ChEBI" id="CHEBI:30616"/>
        <label>1</label>
    </ligand>
</feature>
<dbReference type="FunFam" id="3.30.470.20:FF:000026">
    <property type="entry name" value="Carbamoyl-phosphate synthase large chain"/>
    <property type="match status" value="1"/>
</dbReference>
<feature type="domain" description="MGS-like" evidence="19">
    <location>
        <begin position="920"/>
        <end position="1048"/>
    </location>
</feature>
<comment type="subunit">
    <text evidence="17">Composed of two chains; the small (or glutamine) chain promotes the hydrolysis of glutamine to ammonia, which is used by the large (or ammonia) chain to synthesize carbamoyl phosphate. Tetramer of heterodimers (alpha,beta)4.</text>
</comment>
<dbReference type="PANTHER" id="PTHR11405">
    <property type="entry name" value="CARBAMOYLTRANSFERASE FAMILY MEMBER"/>
    <property type="match status" value="1"/>
</dbReference>
<evidence type="ECO:0000256" key="1">
    <source>
        <dbReference type="ARBA" id="ARBA00001936"/>
    </source>
</evidence>
<dbReference type="NCBIfam" id="NF009455">
    <property type="entry name" value="PRK12815.1"/>
    <property type="match status" value="1"/>
</dbReference>
<feature type="binding site" evidence="17">
    <location>
        <position position="767"/>
    </location>
    <ligand>
        <name>ATP</name>
        <dbReference type="ChEBI" id="CHEBI:30616"/>
        <label>2</label>
    </ligand>
</feature>
<comment type="similarity">
    <text evidence="3 17">Belongs to the CarB family.</text>
</comment>
<comment type="function">
    <text evidence="17">Large subunit of the glutamine-dependent carbamoyl phosphate synthetase (CPSase). CPSase catalyzes the formation of carbamoyl phosphate from the ammonia moiety of glutamine, carbonate, and phosphate donated by ATP, constituting the first step of 2 biosynthetic pathways, one leading to arginine and/or urea and the other to pyrimidine nucleotides. The large subunit (synthetase) binds the substrates ammonia (free or transferred from glutamine from the small subunit), hydrogencarbonate and ATP and carries out an ATP-coupled ligase reaction, activating hydrogencarbonate by forming carboxy phosphate which reacts with ammonia to form carbamoyl phosphate.</text>
</comment>
<dbReference type="EC" id="6.3.4.16" evidence="17"/>
<dbReference type="SUPFAM" id="SSF56059">
    <property type="entry name" value="Glutathione synthetase ATP-binding domain-like"/>
    <property type="match status" value="2"/>
</dbReference>
<evidence type="ECO:0000256" key="14">
    <source>
        <dbReference type="ARBA" id="ARBA00047359"/>
    </source>
</evidence>
<dbReference type="UniPathway" id="UPA00068">
    <property type="reaction ID" value="UER00171"/>
</dbReference>
<evidence type="ECO:0000256" key="10">
    <source>
        <dbReference type="ARBA" id="ARBA00022840"/>
    </source>
</evidence>
<comment type="cofactor">
    <cofactor evidence="17">
        <name>Mg(2+)</name>
        <dbReference type="ChEBI" id="CHEBI:18420"/>
    </cofactor>
    <cofactor evidence="17">
        <name>Mn(2+)</name>
        <dbReference type="ChEBI" id="CHEBI:29035"/>
    </cofactor>
    <text evidence="17">Binds 4 Mg(2+) or Mn(2+) ions per subunit.</text>
</comment>
<comment type="domain">
    <text evidence="17">The large subunit is composed of 2 ATP-grasp domains that are involved in binding the 2 ATP molecules needed for carbamoyl phosphate synthesis. The N-terminal ATP-grasp domain (referred to as the carboxyphosphate synthetic component) catalyzes the ATP-dependent phosphorylation of hydrogencarbonate to carboxyphosphate and the subsequent nucleophilic attack by ammonia to form a carbamate intermediate. The C-terminal ATP-grasp domain (referred to as the carbamoyl phosphate synthetic component) then catalyzes the phosphorylation of carbamate with the second ATP to form the end product carbamoyl phosphate. The reactive and unstable enzyme intermediates are sequentially channeled from one active site to the next through the interior of the protein over a distance of at least 96 A.</text>
</comment>
<comment type="catalytic activity">
    <reaction evidence="14 17">
        <text>hydrogencarbonate + NH4(+) + 2 ATP = carbamoyl phosphate + 2 ADP + phosphate + 2 H(+)</text>
        <dbReference type="Rhea" id="RHEA:18029"/>
        <dbReference type="ChEBI" id="CHEBI:15378"/>
        <dbReference type="ChEBI" id="CHEBI:17544"/>
        <dbReference type="ChEBI" id="CHEBI:28938"/>
        <dbReference type="ChEBI" id="CHEBI:30616"/>
        <dbReference type="ChEBI" id="CHEBI:43474"/>
        <dbReference type="ChEBI" id="CHEBI:58228"/>
        <dbReference type="ChEBI" id="CHEBI:456216"/>
        <dbReference type="EC" id="6.3.4.16"/>
    </reaction>
</comment>
<evidence type="ECO:0000256" key="7">
    <source>
        <dbReference type="ARBA" id="ARBA00022723"/>
    </source>
</evidence>
<feature type="binding site" evidence="17">
    <location>
        <position position="200"/>
    </location>
    <ligand>
        <name>ATP</name>
        <dbReference type="ChEBI" id="CHEBI:30616"/>
        <label>1</label>
    </ligand>
</feature>
<comment type="function">
    <text evidence="16">Small subunit of the glutamine-dependent carbamoyl phosphate synthetase (CPSase). CPSase catalyzes the formation of carbamoyl phosphate from the ammonia moiety of glutamine, carbonate, and phosphate donated by ATP, constituting the first step of the biosynthetic pathway leading to pyrimidine nucleotides. The large subunit (synthetase) binds the substrates ammonia (free or transferred from glutamine from the small subunit), hydrogencarbonate and ATP and carries out an ATP-coupled ligase reaction, activating hydrogencarbonate by forming carboxy phosphate which reacts with ammonia to form carbamoyl phosphate.</text>
</comment>
<comment type="caution">
    <text evidence="20">The sequence shown here is derived from an EMBL/GenBank/DDBJ whole genome shotgun (WGS) entry which is preliminary data.</text>
</comment>
<organism evidence="20 21">
    <name type="scientific">Lactiplantibacillus fabifermentans DSM 21115</name>
    <dbReference type="NCBI Taxonomy" id="1413187"/>
    <lineage>
        <taxon>Bacteria</taxon>
        <taxon>Bacillati</taxon>
        <taxon>Bacillota</taxon>
        <taxon>Bacilli</taxon>
        <taxon>Lactobacillales</taxon>
        <taxon>Lactobacillaceae</taxon>
        <taxon>Lactiplantibacillus</taxon>
    </lineage>
</organism>
<dbReference type="FunFam" id="3.40.50.20:FF:000001">
    <property type="entry name" value="Carbamoyl-phosphate synthase large chain"/>
    <property type="match status" value="2"/>
</dbReference>
<keyword evidence="21" id="KW-1185">Reference proteome</keyword>
<feature type="binding site" evidence="17">
    <location>
        <position position="810"/>
    </location>
    <ligand>
        <name>ATP</name>
        <dbReference type="ChEBI" id="CHEBI:30616"/>
        <label>2</label>
    </ligand>
</feature>
<dbReference type="NCBIfam" id="TIGR01369">
    <property type="entry name" value="CPSaseII_lrg"/>
    <property type="match status" value="1"/>
</dbReference>
<evidence type="ECO:0000256" key="3">
    <source>
        <dbReference type="ARBA" id="ARBA00009799"/>
    </source>
</evidence>
<dbReference type="GO" id="GO:0006541">
    <property type="term" value="P:glutamine metabolic process"/>
    <property type="evidence" value="ECO:0007669"/>
    <property type="project" value="TreeGrafter"/>
</dbReference>
<dbReference type="UniPathway" id="UPA00070">
    <property type="reaction ID" value="UER00115"/>
</dbReference>
<keyword evidence="8 17" id="KW-0677">Repeat</keyword>
<feature type="binding site" evidence="17">
    <location>
        <position position="290"/>
    </location>
    <ligand>
        <name>Mg(2+)</name>
        <dbReference type="ChEBI" id="CHEBI:18420"/>
        <label>2</label>
    </ligand>
</feature>
<dbReference type="CDD" id="cd01424">
    <property type="entry name" value="MGS_CPS_II"/>
    <property type="match status" value="1"/>
</dbReference>
<dbReference type="NCBIfam" id="NF003671">
    <property type="entry name" value="PRK05294.1"/>
    <property type="match status" value="1"/>
</dbReference>
<feature type="domain" description="ATP-grasp" evidence="18">
    <location>
        <begin position="123"/>
        <end position="317"/>
    </location>
</feature>
<feature type="binding site" evidence="17">
    <location>
        <position position="288"/>
    </location>
    <ligand>
        <name>Mg(2+)</name>
        <dbReference type="ChEBI" id="CHEBI:18420"/>
        <label>2</label>
    </ligand>
</feature>
<evidence type="ECO:0000256" key="15">
    <source>
        <dbReference type="ARBA" id="ARBA00048816"/>
    </source>
</evidence>
<dbReference type="Proteomes" id="UP000050920">
    <property type="component" value="Unassembled WGS sequence"/>
</dbReference>
<feature type="region of interest" description="Carboxyphosphate synthetic domain" evidence="17">
    <location>
        <begin position="1"/>
        <end position="391"/>
    </location>
</feature>
<dbReference type="GO" id="GO:0006526">
    <property type="term" value="P:L-arginine biosynthetic process"/>
    <property type="evidence" value="ECO:0007669"/>
    <property type="project" value="UniProtKB-UniRule"/>
</dbReference>
<dbReference type="Gene3D" id="3.30.470.20">
    <property type="entry name" value="ATP-grasp fold, B domain"/>
    <property type="match status" value="2"/>
</dbReference>
<reference evidence="20 21" key="1">
    <citation type="journal article" date="2015" name="Genome Announc.">
        <title>Expanding the biotechnology potential of lactobacilli through comparative genomics of 213 strains and associated genera.</title>
        <authorList>
            <person name="Sun Z."/>
            <person name="Harris H.M."/>
            <person name="McCann A."/>
            <person name="Guo C."/>
            <person name="Argimon S."/>
            <person name="Zhang W."/>
            <person name="Yang X."/>
            <person name="Jeffery I.B."/>
            <person name="Cooney J.C."/>
            <person name="Kagawa T.F."/>
            <person name="Liu W."/>
            <person name="Song Y."/>
            <person name="Salvetti E."/>
            <person name="Wrobel A."/>
            <person name="Rasinkangas P."/>
            <person name="Parkhill J."/>
            <person name="Rea M.C."/>
            <person name="O'Sullivan O."/>
            <person name="Ritari J."/>
            <person name="Douillard F.P."/>
            <person name="Paul Ross R."/>
            <person name="Yang R."/>
            <person name="Briner A.E."/>
            <person name="Felis G.E."/>
            <person name="de Vos W.M."/>
            <person name="Barrangou R."/>
            <person name="Klaenhammer T.R."/>
            <person name="Caufield P.W."/>
            <person name="Cui Y."/>
            <person name="Zhang H."/>
            <person name="O'Toole P.W."/>
        </authorList>
    </citation>
    <scope>NUCLEOTIDE SEQUENCE [LARGE SCALE GENOMIC DNA]</scope>
    <source>
        <strain evidence="20 21">DSM 21115</strain>
    </source>
</reference>
<dbReference type="GO" id="GO:0005737">
    <property type="term" value="C:cytoplasm"/>
    <property type="evidence" value="ECO:0007669"/>
    <property type="project" value="TreeGrafter"/>
</dbReference>
<dbReference type="PROSITE" id="PS00866">
    <property type="entry name" value="CPSASE_1"/>
    <property type="match status" value="2"/>
</dbReference>
<evidence type="ECO:0000259" key="18">
    <source>
        <dbReference type="PROSITE" id="PS50975"/>
    </source>
</evidence>
<keyword evidence="7" id="KW-0479">Metal-binding</keyword>
<accession>A0A0R2NND3</accession>
<dbReference type="GO" id="GO:0004087">
    <property type="term" value="F:carbamoyl-phosphate synthase (ammonia) activity"/>
    <property type="evidence" value="ECO:0007669"/>
    <property type="project" value="UniProtKB-EC"/>
</dbReference>
<comment type="pathway">
    <text evidence="17">Pyrimidine metabolism; UMP biosynthesis via de novo pathway; (S)-dihydroorotate from bicarbonate: step 1/3.</text>
</comment>
<feature type="region of interest" description="Carbamoyl phosphate synthetic domain" evidence="17">
    <location>
        <begin position="537"/>
        <end position="919"/>
    </location>
</feature>
<feature type="binding site" evidence="17">
    <location>
        <position position="159"/>
    </location>
    <ligand>
        <name>ATP</name>
        <dbReference type="ChEBI" id="CHEBI:30616"/>
        <label>1</label>
    </ligand>
</feature>
<keyword evidence="6 17" id="KW-0028">Amino-acid biosynthesis</keyword>
<feature type="binding site" evidence="17">
    <location>
        <position position="742"/>
    </location>
    <ligand>
        <name>ATP</name>
        <dbReference type="ChEBI" id="CHEBI:30616"/>
        <label>2</label>
    </ligand>
</feature>
<name>A0A0R2NND3_9LACO</name>